<dbReference type="InterPro" id="IPR037185">
    <property type="entry name" value="EmrE-like"/>
</dbReference>
<dbReference type="RefSeq" id="WP_006966472.1">
    <property type="nucleotide sequence ID" value="NZ_APJX01000005.1"/>
</dbReference>
<evidence type="ECO:0000256" key="6">
    <source>
        <dbReference type="ARBA" id="ARBA00022989"/>
    </source>
</evidence>
<reference evidence="10 11" key="1">
    <citation type="journal article" date="2013" name="Genome Announc.">
        <title>Draft Genome Sequence of Desulfotignum phosphitoxidans DSM 13687 Strain FiPS-3.</title>
        <authorList>
            <person name="Poehlein A."/>
            <person name="Daniel R."/>
            <person name="Simeonova D.D."/>
        </authorList>
    </citation>
    <scope>NUCLEOTIDE SEQUENCE [LARGE SCALE GENOMIC DNA]</scope>
    <source>
        <strain evidence="10 11">DSM 13687</strain>
    </source>
</reference>
<feature type="transmembrane region" description="Helical" evidence="8">
    <location>
        <begin position="177"/>
        <end position="197"/>
    </location>
</feature>
<comment type="similarity">
    <text evidence="2">Belongs to the EamA transporter family.</text>
</comment>
<dbReference type="PANTHER" id="PTHR22911">
    <property type="entry name" value="ACYL-MALONYL CONDENSING ENZYME-RELATED"/>
    <property type="match status" value="1"/>
</dbReference>
<evidence type="ECO:0000256" key="7">
    <source>
        <dbReference type="ARBA" id="ARBA00023136"/>
    </source>
</evidence>
<proteinExistence type="inferred from homology"/>
<dbReference type="Pfam" id="PF00892">
    <property type="entry name" value="EamA"/>
    <property type="match status" value="2"/>
</dbReference>
<feature type="transmembrane region" description="Helical" evidence="8">
    <location>
        <begin position="37"/>
        <end position="54"/>
    </location>
</feature>
<dbReference type="AlphaFoldDB" id="S0G4N2"/>
<keyword evidence="3" id="KW-0813">Transport</keyword>
<evidence type="ECO:0000256" key="1">
    <source>
        <dbReference type="ARBA" id="ARBA00004651"/>
    </source>
</evidence>
<dbReference type="GO" id="GO:0005886">
    <property type="term" value="C:plasma membrane"/>
    <property type="evidence" value="ECO:0007669"/>
    <property type="project" value="UniProtKB-SubCell"/>
</dbReference>
<organism evidence="10 11">
    <name type="scientific">Desulfotignum phosphitoxidans DSM 13687</name>
    <dbReference type="NCBI Taxonomy" id="1286635"/>
    <lineage>
        <taxon>Bacteria</taxon>
        <taxon>Pseudomonadati</taxon>
        <taxon>Thermodesulfobacteriota</taxon>
        <taxon>Desulfobacteria</taxon>
        <taxon>Desulfobacterales</taxon>
        <taxon>Desulfobacteraceae</taxon>
        <taxon>Desulfotignum</taxon>
    </lineage>
</organism>
<feature type="transmembrane region" description="Helical" evidence="8">
    <location>
        <begin position="241"/>
        <end position="258"/>
    </location>
</feature>
<feature type="transmembrane region" description="Helical" evidence="8">
    <location>
        <begin position="209"/>
        <end position="229"/>
    </location>
</feature>
<keyword evidence="5 8" id="KW-0812">Transmembrane</keyword>
<evidence type="ECO:0000313" key="10">
    <source>
        <dbReference type="EMBL" id="EMS79342.1"/>
    </source>
</evidence>
<comment type="caution">
    <text evidence="10">The sequence shown here is derived from an EMBL/GenBank/DDBJ whole genome shotgun (WGS) entry which is preliminary data.</text>
</comment>
<feature type="domain" description="EamA" evidence="9">
    <location>
        <begin position="6"/>
        <end position="141"/>
    </location>
</feature>
<keyword evidence="11" id="KW-1185">Reference proteome</keyword>
<dbReference type="InterPro" id="IPR004626">
    <property type="entry name" value="RarD"/>
</dbReference>
<feature type="transmembrane region" description="Helical" evidence="8">
    <location>
        <begin position="102"/>
        <end position="119"/>
    </location>
</feature>
<keyword evidence="4" id="KW-1003">Cell membrane</keyword>
<keyword evidence="6 8" id="KW-1133">Transmembrane helix</keyword>
<feature type="domain" description="EamA" evidence="9">
    <location>
        <begin position="150"/>
        <end position="281"/>
    </location>
</feature>
<name>S0G4N2_9BACT</name>
<keyword evidence="7 8" id="KW-0472">Membrane</keyword>
<feature type="transmembrane region" description="Helical" evidence="8">
    <location>
        <begin position="149"/>
        <end position="165"/>
    </location>
</feature>
<dbReference type="EMBL" id="APJX01000005">
    <property type="protein sequence ID" value="EMS79342.1"/>
    <property type="molecule type" value="Genomic_DNA"/>
</dbReference>
<evidence type="ECO:0000256" key="2">
    <source>
        <dbReference type="ARBA" id="ARBA00007362"/>
    </source>
</evidence>
<dbReference type="Proteomes" id="UP000014216">
    <property type="component" value="Unassembled WGS sequence"/>
</dbReference>
<dbReference type="InterPro" id="IPR000620">
    <property type="entry name" value="EamA_dom"/>
</dbReference>
<feature type="transmembrane region" description="Helical" evidence="8">
    <location>
        <begin position="264"/>
        <end position="285"/>
    </location>
</feature>
<dbReference type="NCBIfam" id="TIGR00688">
    <property type="entry name" value="rarD"/>
    <property type="match status" value="1"/>
</dbReference>
<accession>S0G4N2</accession>
<evidence type="ECO:0000256" key="5">
    <source>
        <dbReference type="ARBA" id="ARBA00022692"/>
    </source>
</evidence>
<evidence type="ECO:0000256" key="8">
    <source>
        <dbReference type="SAM" id="Phobius"/>
    </source>
</evidence>
<sequence length="306" mass="33948">MNPSLSGVLFGLAAFASWGFLPAYWKQMQAAQPFEILCHRIVWSCAFVFVILFVQKRGKEVVQVFKSPAQVKGLAISSTLIAANWFVYIWAVNSGRVLETSLGYYINPMINVLLGFVLLNETFTRMQCISLGFALTGVIYSLLAYGKLPLFGLTLAISFAFYGYCRKRIQVAPLPGLFVETLILMVPALAYILFLMGKGDSLFFKDPGLTLWMIGAGVVTSLPLLWFAAAAKRLKLSTIGILQYLAPSIAFTLGVFVYKEPFSIHSLVTFAFIWAGVALYTLEFVKHHHPRETGRGAAAGREQDRM</sequence>
<evidence type="ECO:0000259" key="9">
    <source>
        <dbReference type="Pfam" id="PF00892"/>
    </source>
</evidence>
<evidence type="ECO:0000256" key="4">
    <source>
        <dbReference type="ARBA" id="ARBA00022475"/>
    </source>
</evidence>
<protein>
    <submittedName>
        <fullName evidence="10">Multi-pass membrane protein RarD</fullName>
    </submittedName>
</protein>
<comment type="subcellular location">
    <subcellularLocation>
        <location evidence="1">Cell membrane</location>
        <topology evidence="1">Multi-pass membrane protein</topology>
    </subcellularLocation>
</comment>
<dbReference type="PANTHER" id="PTHR22911:SF137">
    <property type="entry name" value="SOLUTE CARRIER FAMILY 35 MEMBER G2-RELATED"/>
    <property type="match status" value="1"/>
</dbReference>
<dbReference type="OrthoDB" id="369870at2"/>
<feature type="transmembrane region" description="Helical" evidence="8">
    <location>
        <begin position="74"/>
        <end position="90"/>
    </location>
</feature>
<feature type="transmembrane region" description="Helical" evidence="8">
    <location>
        <begin position="7"/>
        <end position="25"/>
    </location>
</feature>
<gene>
    <name evidence="10" type="primary">rarD</name>
    <name evidence="10" type="ORF">Dpo_5c02680</name>
</gene>
<evidence type="ECO:0000256" key="3">
    <source>
        <dbReference type="ARBA" id="ARBA00022448"/>
    </source>
</evidence>
<dbReference type="SUPFAM" id="SSF103481">
    <property type="entry name" value="Multidrug resistance efflux transporter EmrE"/>
    <property type="match status" value="2"/>
</dbReference>
<evidence type="ECO:0000313" key="11">
    <source>
        <dbReference type="Proteomes" id="UP000014216"/>
    </source>
</evidence>